<gene>
    <name evidence="2" type="ORF">S01H1_52538</name>
</gene>
<reference evidence="2" key="1">
    <citation type="journal article" date="2014" name="Front. Microbiol.">
        <title>High frequency of phylogenetically diverse reductive dehalogenase-homologous genes in deep subseafloor sedimentary metagenomes.</title>
        <authorList>
            <person name="Kawai M."/>
            <person name="Futagami T."/>
            <person name="Toyoda A."/>
            <person name="Takaki Y."/>
            <person name="Nishi S."/>
            <person name="Hori S."/>
            <person name="Arai W."/>
            <person name="Tsubouchi T."/>
            <person name="Morono Y."/>
            <person name="Uchiyama I."/>
            <person name="Ito T."/>
            <person name="Fujiyama A."/>
            <person name="Inagaki F."/>
            <person name="Takami H."/>
        </authorList>
    </citation>
    <scope>NUCLEOTIDE SEQUENCE</scope>
    <source>
        <strain evidence="2">Expedition CK06-06</strain>
    </source>
</reference>
<dbReference type="AlphaFoldDB" id="X0VWS5"/>
<dbReference type="EMBL" id="BARS01033964">
    <property type="protein sequence ID" value="GAG16893.1"/>
    <property type="molecule type" value="Genomic_DNA"/>
</dbReference>
<organism evidence="2">
    <name type="scientific">marine sediment metagenome</name>
    <dbReference type="NCBI Taxonomy" id="412755"/>
    <lineage>
        <taxon>unclassified sequences</taxon>
        <taxon>metagenomes</taxon>
        <taxon>ecological metagenomes</taxon>
    </lineage>
</organism>
<accession>X0VWS5</accession>
<feature type="non-terminal residue" evidence="2">
    <location>
        <position position="1"/>
    </location>
</feature>
<evidence type="ECO:0000259" key="1">
    <source>
        <dbReference type="Pfam" id="PF20620"/>
    </source>
</evidence>
<sequence length="114" mass="12887">GKQTSSGVFRNRNWRHAGRGWFSYTMKVLPDTPMTLLCTYWGSDAGGRTFDVLVAGSKIATQKLDRNRPGKFFDVEYEIPRELTRGQKTVTVRFEAHPGKMAGGVFDCVMLRPK</sequence>
<comment type="caution">
    <text evidence="2">The sequence shown here is derived from an EMBL/GenBank/DDBJ whole genome shotgun (WGS) entry which is preliminary data.</text>
</comment>
<dbReference type="InterPro" id="IPR046544">
    <property type="entry name" value="GH146_SB_dom"/>
</dbReference>
<evidence type="ECO:0000313" key="2">
    <source>
        <dbReference type="EMBL" id="GAG16893.1"/>
    </source>
</evidence>
<feature type="domain" description="Glycoside hydrolase GH146 substrate-binding" evidence="1">
    <location>
        <begin position="2"/>
        <end position="108"/>
    </location>
</feature>
<protein>
    <recommendedName>
        <fullName evidence="1">Glycoside hydrolase GH146 substrate-binding domain-containing protein</fullName>
    </recommendedName>
</protein>
<name>X0VWS5_9ZZZZ</name>
<proteinExistence type="predicted"/>
<dbReference type="Pfam" id="PF20620">
    <property type="entry name" value="DUF6805"/>
    <property type="match status" value="1"/>
</dbReference>